<name>A0A0F6EZN9_PAEPO</name>
<organism evidence="1 2">
    <name type="scientific">Paenibacillus polymyxa</name>
    <name type="common">Bacillus polymyxa</name>
    <dbReference type="NCBI Taxonomy" id="1406"/>
    <lineage>
        <taxon>Bacteria</taxon>
        <taxon>Bacillati</taxon>
        <taxon>Bacillota</taxon>
        <taxon>Bacilli</taxon>
        <taxon>Bacillales</taxon>
        <taxon>Paenibacillaceae</taxon>
        <taxon>Paenibacillus</taxon>
    </lineage>
</organism>
<dbReference type="GeneID" id="93345890"/>
<dbReference type="AlphaFoldDB" id="A0A0F6EZN9"/>
<protein>
    <submittedName>
        <fullName evidence="1">Uncharacterized protein</fullName>
    </submittedName>
</protein>
<evidence type="ECO:0000313" key="2">
    <source>
        <dbReference type="Proteomes" id="UP000254400"/>
    </source>
</evidence>
<accession>A0A0F6EZN9</accession>
<dbReference type="Proteomes" id="UP000254400">
    <property type="component" value="Unassembled WGS sequence"/>
</dbReference>
<reference evidence="1 2" key="1">
    <citation type="submission" date="2018-06" db="EMBL/GenBank/DDBJ databases">
        <authorList>
            <consortium name="Pathogen Informatics"/>
            <person name="Doyle S."/>
        </authorList>
    </citation>
    <scope>NUCLEOTIDE SEQUENCE [LARGE SCALE GENOMIC DNA]</scope>
    <source>
        <strain evidence="1 2">NCTC10343</strain>
    </source>
</reference>
<dbReference type="EMBL" id="UGSC01000001">
    <property type="protein sequence ID" value="SUA69631.1"/>
    <property type="molecule type" value="Genomic_DNA"/>
</dbReference>
<evidence type="ECO:0000313" key="1">
    <source>
        <dbReference type="EMBL" id="SUA69631.1"/>
    </source>
</evidence>
<dbReference type="RefSeq" id="WP_016819008.1">
    <property type="nucleotide sequence ID" value="NZ_CP009909.1"/>
</dbReference>
<gene>
    <name evidence="1" type="ORF">NCTC10343_02493</name>
</gene>
<sequence>MAVYIIMLKDYEDEERVVYSYGPSEDVMGKIEYDKKNEVINQISAIVSENYTDEFFFKRAGRRLARMIIKENGNFVEKTTIES</sequence>
<proteinExistence type="predicted"/>